<protein>
    <submittedName>
        <fullName evidence="1">Uncharacterized protein</fullName>
    </submittedName>
</protein>
<name>A0A2R6C9W7_9ARCH</name>
<comment type="caution">
    <text evidence="1">The sequence shown here is derived from an EMBL/GenBank/DDBJ whole genome shotgun (WGS) entry which is preliminary data.</text>
</comment>
<evidence type="ECO:0000313" key="2">
    <source>
        <dbReference type="Proteomes" id="UP000242015"/>
    </source>
</evidence>
<proteinExistence type="predicted"/>
<accession>A0A2R6C9W7</accession>
<reference evidence="1 2" key="1">
    <citation type="submission" date="2017-04" db="EMBL/GenBank/DDBJ databases">
        <title>Novel microbial lineages endemic to geothermal iron-oxide mats fill important gaps in the evolutionary history of Archaea.</title>
        <authorList>
            <person name="Jay Z.J."/>
            <person name="Beam J.P."/>
            <person name="Dlakic M."/>
            <person name="Rusch D.B."/>
            <person name="Kozubal M.A."/>
            <person name="Inskeep W.P."/>
        </authorList>
    </citation>
    <scope>NUCLEOTIDE SEQUENCE [LARGE SCALE GENOMIC DNA]</scope>
    <source>
        <strain evidence="1">BE_D</strain>
    </source>
</reference>
<dbReference type="EMBL" id="NEXF01000202">
    <property type="protein sequence ID" value="PSO07697.1"/>
    <property type="molecule type" value="Genomic_DNA"/>
</dbReference>
<sequence>KPSALNNLDMFEFTDRLEFRLNRRVLDILLNPAIIVAALENPLSISKGQEGVYSAVVRRFMGTKTLEVKASVEGDGGRVACYDQGAPRWSYFVKWWNLPGSATVELTLGLQGYDDGLKGKAKRLLDDLKVHVLNGDVEEACSRILGYFKDGSPATSQAQPVLGNHAQKSPIQQEPVRHVEKKV</sequence>
<evidence type="ECO:0000313" key="1">
    <source>
        <dbReference type="EMBL" id="PSO07697.1"/>
    </source>
</evidence>
<gene>
    <name evidence="1" type="ORF">B9Q04_09465</name>
</gene>
<organism evidence="1 2">
    <name type="scientific">Candidatus Marsarchaeota G2 archaeon BE_D</name>
    <dbReference type="NCBI Taxonomy" id="1978158"/>
    <lineage>
        <taxon>Archaea</taxon>
        <taxon>Candidatus Marsarchaeota</taxon>
        <taxon>Candidatus Marsarchaeota group 2</taxon>
    </lineage>
</organism>
<dbReference type="AlphaFoldDB" id="A0A2R6C9W7"/>
<dbReference type="Proteomes" id="UP000242015">
    <property type="component" value="Unassembled WGS sequence"/>
</dbReference>
<feature type="non-terminal residue" evidence="1">
    <location>
        <position position="1"/>
    </location>
</feature>